<evidence type="ECO:0000259" key="2">
    <source>
        <dbReference type="Pfam" id="PF07859"/>
    </source>
</evidence>
<dbReference type="Gene3D" id="3.40.50.1820">
    <property type="entry name" value="alpha/beta hydrolase"/>
    <property type="match status" value="1"/>
</dbReference>
<dbReference type="InterPro" id="IPR013094">
    <property type="entry name" value="AB_hydrolase_3"/>
</dbReference>
<evidence type="ECO:0000313" key="4">
    <source>
        <dbReference type="Proteomes" id="UP000469558"/>
    </source>
</evidence>
<keyword evidence="4" id="KW-1185">Reference proteome</keyword>
<protein>
    <submittedName>
        <fullName evidence="3">Putative carboxylesterase</fullName>
    </submittedName>
</protein>
<keyword evidence="1" id="KW-0732">Signal</keyword>
<dbReference type="EMBL" id="QGMK01000277">
    <property type="protein sequence ID" value="TVY82780.1"/>
    <property type="molecule type" value="Genomic_DNA"/>
</dbReference>
<sequence length="167" mass="18615">MSKFKYLRLKLYALTVRLLLRLQLGSPHPKPTNVIYVPSRGPGQRSIKSLPTPVLINFHGSGFILPMHGIDDLFCRRVADDVQYTVLDVQYRLAPENPWPAAHNDAEDVVKWVLKDSEQFDLTKIALSGFSAGAHIACVTSTVTFAPRTFCSLLAFYPATDLTIEPS</sequence>
<dbReference type="GO" id="GO:0016787">
    <property type="term" value="F:hydrolase activity"/>
    <property type="evidence" value="ECO:0007669"/>
    <property type="project" value="InterPro"/>
</dbReference>
<name>A0A8T9CFM0_9HELO</name>
<accession>A0A8T9CFM0</accession>
<dbReference type="InterPro" id="IPR029058">
    <property type="entry name" value="AB_hydrolase_fold"/>
</dbReference>
<organism evidence="3 4">
    <name type="scientific">Lachnellula suecica</name>
    <dbReference type="NCBI Taxonomy" id="602035"/>
    <lineage>
        <taxon>Eukaryota</taxon>
        <taxon>Fungi</taxon>
        <taxon>Dikarya</taxon>
        <taxon>Ascomycota</taxon>
        <taxon>Pezizomycotina</taxon>
        <taxon>Leotiomycetes</taxon>
        <taxon>Helotiales</taxon>
        <taxon>Lachnaceae</taxon>
        <taxon>Lachnellula</taxon>
    </lineage>
</organism>
<evidence type="ECO:0000256" key="1">
    <source>
        <dbReference type="SAM" id="SignalP"/>
    </source>
</evidence>
<dbReference type="Pfam" id="PF07859">
    <property type="entry name" value="Abhydrolase_3"/>
    <property type="match status" value="1"/>
</dbReference>
<feature type="chain" id="PRO_5035887831" evidence="1">
    <location>
        <begin position="26"/>
        <end position="167"/>
    </location>
</feature>
<dbReference type="PANTHER" id="PTHR23024:SF242">
    <property type="entry name" value="ALPHA_BETA HYDROLASE FOLD-3 DOMAIN-CONTAINING PROTEIN-RELATED"/>
    <property type="match status" value="1"/>
</dbReference>
<dbReference type="AlphaFoldDB" id="A0A8T9CFM0"/>
<dbReference type="Proteomes" id="UP000469558">
    <property type="component" value="Unassembled WGS sequence"/>
</dbReference>
<reference evidence="3 4" key="1">
    <citation type="submission" date="2018-05" db="EMBL/GenBank/DDBJ databases">
        <title>Genome sequencing and assembly of the regulated plant pathogen Lachnellula willkommii and related sister species for the development of diagnostic species identification markers.</title>
        <authorList>
            <person name="Giroux E."/>
            <person name="Bilodeau G."/>
        </authorList>
    </citation>
    <scope>NUCLEOTIDE SEQUENCE [LARGE SCALE GENOMIC DNA]</scope>
    <source>
        <strain evidence="3 4">CBS 268.59</strain>
    </source>
</reference>
<feature type="signal peptide" evidence="1">
    <location>
        <begin position="1"/>
        <end position="25"/>
    </location>
</feature>
<comment type="caution">
    <text evidence="3">The sequence shown here is derived from an EMBL/GenBank/DDBJ whole genome shotgun (WGS) entry which is preliminary data.</text>
</comment>
<dbReference type="PANTHER" id="PTHR23024">
    <property type="entry name" value="ARYLACETAMIDE DEACETYLASE"/>
    <property type="match status" value="1"/>
</dbReference>
<dbReference type="InterPro" id="IPR050466">
    <property type="entry name" value="Carboxylest/Gibb_receptor"/>
</dbReference>
<feature type="domain" description="Alpha/beta hydrolase fold-3" evidence="2">
    <location>
        <begin position="55"/>
        <end position="162"/>
    </location>
</feature>
<gene>
    <name evidence="3" type="primary">CXE20</name>
    <name evidence="3" type="ORF">LSUE1_G001597</name>
</gene>
<dbReference type="OrthoDB" id="408631at2759"/>
<dbReference type="SUPFAM" id="SSF53474">
    <property type="entry name" value="alpha/beta-Hydrolases"/>
    <property type="match status" value="1"/>
</dbReference>
<proteinExistence type="predicted"/>
<evidence type="ECO:0000313" key="3">
    <source>
        <dbReference type="EMBL" id="TVY82780.1"/>
    </source>
</evidence>